<evidence type="ECO:0000313" key="4">
    <source>
        <dbReference type="EMBL" id="QMU27798.1"/>
    </source>
</evidence>
<dbReference type="Gene3D" id="2.60.40.3650">
    <property type="match status" value="1"/>
</dbReference>
<dbReference type="InterPro" id="IPR007963">
    <property type="entry name" value="Peptidase_M61_catalytic"/>
</dbReference>
<sequence length="615" mass="69460">MKKFCLAIAFTFFTLTSLLAAPSPYRFTLDLQNVQNDKVKVTLQTPSITTSEVVYNIPKMVPGTYSVDNFGRYVSEFKAYTKNGQLLKVEKLDDNRWKIKNATALNKLTYWIDDTFQDTAATHSIFEPTGTNIEANQNFLINTHGFMGYFDNLKRLSYEFTVLKPQNFYGSTALKTTKTSSDSDTFVVPTYMELVDSPLMYTVPDTTVLNIGGAEVLVSVYSPSKKVKANFIGATIRSTLEAQKNYLGGTLPVPRYAFLIYLSDKPNKTGAYGALEHSYSSVYYMPEADPERIAQQIVSIAAHEFFHIVTPLNIHAEQIHDFDYNNPQMSEHLWLYEGVTEYAATHVQVNQKILTPEVYLNKLRAYIIGANQYNDTLPFTVMSQGALDKYASQYGNVYQKGALIGLALDIKLRELSGGNYGMRRLMQDLALTYGKNKAFKDEELFDKITSLTYPEIRDFFRKYVEGSQPLPYTDIFKTVGVVYQPVSTEEKISLGRLELGYDGTAQKLTVENISETTAFSKKSKLQIGDQLITLNNKALTPETVSEIFKTEVYSKAPGEEITLLVGRANKRGKIKPKKLKGHLLKITEEKQNVLQIDPAANPQQKILRDTWLYSN</sequence>
<dbReference type="Pfam" id="PF05299">
    <property type="entry name" value="Peptidase_M61"/>
    <property type="match status" value="1"/>
</dbReference>
<dbReference type="Pfam" id="PF17899">
    <property type="entry name" value="Peptidase_M61_N"/>
    <property type="match status" value="1"/>
</dbReference>
<gene>
    <name evidence="4" type="ORF">HUW48_06945</name>
</gene>
<dbReference type="KEGG" id="add:HUW48_06945"/>
<accession>A0A7L7L4R5</accession>
<feature type="domain" description="Peptidase M61 N-terminal" evidence="3">
    <location>
        <begin position="27"/>
        <end position="201"/>
    </location>
</feature>
<dbReference type="Gene3D" id="1.10.390.10">
    <property type="entry name" value="Neutral Protease Domain 2"/>
    <property type="match status" value="1"/>
</dbReference>
<reference evidence="4 5" key="2">
    <citation type="submission" date="2020-08" db="EMBL/GenBank/DDBJ databases">
        <title>Adhaeribacter dokdonensis sp. nov., isolated from the rhizosphere of Elymus tsukushiensis, a plant native to the Dokdo Islands, Republic of Korea.</title>
        <authorList>
            <person name="Ghim S.Y."/>
        </authorList>
    </citation>
    <scope>NUCLEOTIDE SEQUENCE [LARGE SCALE GENOMIC DNA]</scope>
    <source>
        <strain evidence="4 5">KUDC8001</strain>
    </source>
</reference>
<dbReference type="Proteomes" id="UP000514509">
    <property type="component" value="Chromosome"/>
</dbReference>
<organism evidence="4 5">
    <name type="scientific">Adhaeribacter radiodurans</name>
    <dbReference type="NCBI Taxonomy" id="2745197"/>
    <lineage>
        <taxon>Bacteria</taxon>
        <taxon>Pseudomonadati</taxon>
        <taxon>Bacteroidota</taxon>
        <taxon>Cytophagia</taxon>
        <taxon>Cytophagales</taxon>
        <taxon>Hymenobacteraceae</taxon>
        <taxon>Adhaeribacter</taxon>
    </lineage>
</organism>
<evidence type="ECO:0000259" key="2">
    <source>
        <dbReference type="Pfam" id="PF05299"/>
    </source>
</evidence>
<dbReference type="InterPro" id="IPR027268">
    <property type="entry name" value="Peptidase_M4/M1_CTD_sf"/>
</dbReference>
<evidence type="ECO:0000259" key="3">
    <source>
        <dbReference type="Pfam" id="PF17899"/>
    </source>
</evidence>
<dbReference type="AlphaFoldDB" id="A0A7L7L4R5"/>
<evidence type="ECO:0000256" key="1">
    <source>
        <dbReference type="SAM" id="SignalP"/>
    </source>
</evidence>
<protein>
    <submittedName>
        <fullName evidence="4">Peptidase M61</fullName>
    </submittedName>
</protein>
<proteinExistence type="predicted"/>
<dbReference type="InterPro" id="IPR040756">
    <property type="entry name" value="Peptidase_M61_N"/>
</dbReference>
<keyword evidence="1" id="KW-0732">Signal</keyword>
<keyword evidence="5" id="KW-1185">Reference proteome</keyword>
<dbReference type="EMBL" id="CP055153">
    <property type="protein sequence ID" value="QMU27798.1"/>
    <property type="molecule type" value="Genomic_DNA"/>
</dbReference>
<feature type="chain" id="PRO_5029737224" evidence="1">
    <location>
        <begin position="21"/>
        <end position="615"/>
    </location>
</feature>
<name>A0A7L7L4R5_9BACT</name>
<dbReference type="RefSeq" id="WP_182414990.1">
    <property type="nucleotide sequence ID" value="NZ_CP055153.1"/>
</dbReference>
<dbReference type="SUPFAM" id="SSF55486">
    <property type="entry name" value="Metalloproteases ('zincins'), catalytic domain"/>
    <property type="match status" value="1"/>
</dbReference>
<feature type="domain" description="Peptidase M61 catalytic" evidence="2">
    <location>
        <begin position="298"/>
        <end position="403"/>
    </location>
</feature>
<evidence type="ECO:0000313" key="5">
    <source>
        <dbReference type="Proteomes" id="UP000514509"/>
    </source>
</evidence>
<reference evidence="4 5" key="1">
    <citation type="submission" date="2020-06" db="EMBL/GenBank/DDBJ databases">
        <authorList>
            <person name="Hwang Y.J."/>
        </authorList>
    </citation>
    <scope>NUCLEOTIDE SEQUENCE [LARGE SCALE GENOMIC DNA]</scope>
    <source>
        <strain evidence="4 5">KUDC8001</strain>
    </source>
</reference>
<feature type="signal peptide" evidence="1">
    <location>
        <begin position="1"/>
        <end position="20"/>
    </location>
</feature>